<proteinExistence type="predicted"/>
<reference evidence="1" key="1">
    <citation type="journal article" date="2021" name="PeerJ">
        <title>Extensive microbial diversity within the chicken gut microbiome revealed by metagenomics and culture.</title>
        <authorList>
            <person name="Gilroy R."/>
            <person name="Ravi A."/>
            <person name="Getino M."/>
            <person name="Pursley I."/>
            <person name="Horton D.L."/>
            <person name="Alikhan N.F."/>
            <person name="Baker D."/>
            <person name="Gharbi K."/>
            <person name="Hall N."/>
            <person name="Watson M."/>
            <person name="Adriaenssens E.M."/>
            <person name="Foster-Nyarko E."/>
            <person name="Jarju S."/>
            <person name="Secka A."/>
            <person name="Antonio M."/>
            <person name="Oren A."/>
            <person name="Chaudhuri R.R."/>
            <person name="La Ragione R."/>
            <person name="Hildebrand F."/>
            <person name="Pallen M.J."/>
        </authorList>
    </citation>
    <scope>NUCLEOTIDE SEQUENCE</scope>
    <source>
        <strain evidence="1">ChiHecec2B26-446</strain>
    </source>
</reference>
<accession>A0A9D1PZ39</accession>
<dbReference type="Proteomes" id="UP000886752">
    <property type="component" value="Unassembled WGS sequence"/>
</dbReference>
<dbReference type="InterPro" id="IPR006521">
    <property type="entry name" value="Tail_protein_I"/>
</dbReference>
<gene>
    <name evidence="1" type="ORF">H9894_10310</name>
</gene>
<dbReference type="Pfam" id="PF09684">
    <property type="entry name" value="Tail_P2_I"/>
    <property type="match status" value="1"/>
</dbReference>
<protein>
    <submittedName>
        <fullName evidence="1">Phage tail protein</fullName>
    </submittedName>
</protein>
<sequence>MSSPFWRYFHERLNWPAIFHPGPVSALVKGLALYLDDVREDILWLRRQWNPATADEEMIAQYGASRGILRTRFDTDESYRLRVVNAYAWHRLGGKVNGLIQILAENGFHGAVIVPVTGARCHDGTLLHDGTQTYRCGSTWAQFDVILVEIPEAGLNAEIIAWFRWLINEYKPARSILRALSWRTSMEDETDFSDEAWISVQPSFRDIRPWGFPRHDGTIRYNNGTRRRHDGRLTYGGTVPHTGWEASGYRHDARLDVLETAVCPILLDTVTYTPRHNGVLRYRGEARHGPMSAPQETLETYLNSRLDERVETTDELEETALVAAFRDEIGLYHDGSITHGQQYINLYNGKIFHDGSRRRGPYGGNANFRPVLHDGWARRGEARHSIWGWNDEAGDKGPIFTYGAMADSCAMTAQSTMEDSLELSDSMEIEIVRYTLHDGEAKHDGKTRYGGEEVRQ</sequence>
<name>A0A9D1PZ39_9BACT</name>
<dbReference type="EMBL" id="DXHV01000083">
    <property type="protein sequence ID" value="HIW01560.1"/>
    <property type="molecule type" value="Genomic_DNA"/>
</dbReference>
<comment type="caution">
    <text evidence="1">The sequence shown here is derived from an EMBL/GenBank/DDBJ whole genome shotgun (WGS) entry which is preliminary data.</text>
</comment>
<evidence type="ECO:0000313" key="2">
    <source>
        <dbReference type="Proteomes" id="UP000886752"/>
    </source>
</evidence>
<dbReference type="AlphaFoldDB" id="A0A9D1PZ39"/>
<organism evidence="1 2">
    <name type="scientific">Candidatus Desulfovibrio intestinipullorum</name>
    <dbReference type="NCBI Taxonomy" id="2838536"/>
    <lineage>
        <taxon>Bacteria</taxon>
        <taxon>Pseudomonadati</taxon>
        <taxon>Thermodesulfobacteriota</taxon>
        <taxon>Desulfovibrionia</taxon>
        <taxon>Desulfovibrionales</taxon>
        <taxon>Desulfovibrionaceae</taxon>
        <taxon>Desulfovibrio</taxon>
    </lineage>
</organism>
<evidence type="ECO:0000313" key="1">
    <source>
        <dbReference type="EMBL" id="HIW01560.1"/>
    </source>
</evidence>
<reference evidence="1" key="2">
    <citation type="submission" date="2021-04" db="EMBL/GenBank/DDBJ databases">
        <authorList>
            <person name="Gilroy R."/>
        </authorList>
    </citation>
    <scope>NUCLEOTIDE SEQUENCE</scope>
    <source>
        <strain evidence="1">ChiHecec2B26-446</strain>
    </source>
</reference>